<dbReference type="Proteomes" id="UP001168990">
    <property type="component" value="Unassembled WGS sequence"/>
</dbReference>
<accession>A0AA39EYX1</accession>
<proteinExistence type="predicted"/>
<reference evidence="1" key="1">
    <citation type="journal article" date="2023" name="bioRxiv">
        <title>Scaffold-level genome assemblies of two parasitoid biocontrol wasps reveal the parthenogenesis mechanism and an associated novel virus.</title>
        <authorList>
            <person name="Inwood S."/>
            <person name="Skelly J."/>
            <person name="Guhlin J."/>
            <person name="Harrop T."/>
            <person name="Goldson S."/>
            <person name="Dearden P."/>
        </authorList>
    </citation>
    <scope>NUCLEOTIDE SEQUENCE</scope>
    <source>
        <strain evidence="1">Irish</strain>
        <tissue evidence="1">Whole body</tissue>
    </source>
</reference>
<protein>
    <submittedName>
        <fullName evidence="1">Uncharacterized protein</fullName>
    </submittedName>
</protein>
<organism evidence="1 2">
    <name type="scientific">Microctonus aethiopoides</name>
    <dbReference type="NCBI Taxonomy" id="144406"/>
    <lineage>
        <taxon>Eukaryota</taxon>
        <taxon>Metazoa</taxon>
        <taxon>Ecdysozoa</taxon>
        <taxon>Arthropoda</taxon>
        <taxon>Hexapoda</taxon>
        <taxon>Insecta</taxon>
        <taxon>Pterygota</taxon>
        <taxon>Neoptera</taxon>
        <taxon>Endopterygota</taxon>
        <taxon>Hymenoptera</taxon>
        <taxon>Apocrita</taxon>
        <taxon>Ichneumonoidea</taxon>
        <taxon>Braconidae</taxon>
        <taxon>Euphorinae</taxon>
        <taxon>Microctonus</taxon>
    </lineage>
</organism>
<dbReference type="EMBL" id="JAQQBS010001423">
    <property type="protein sequence ID" value="KAK0160232.1"/>
    <property type="molecule type" value="Genomic_DNA"/>
</dbReference>
<gene>
    <name evidence="1" type="ORF">PV328_007660</name>
</gene>
<sequence length="191" mass="21413">MTHACPFCEVSLTSQNFINLSKQVPIFRKRKTFQAECEETPFAKECKTANSGKLPEIAVPSTFLNNDVSCSNVKPRSGGTIEFPQEQPMNINSVLSITSASKKKNSISTQTDISYSMNNINLKVIKPPVAQEIVDLNKYSRNVYSIINNFAAELYGKEALPRVFVKEIINNVKELSSSLLTEMQRELHFNS</sequence>
<dbReference type="AlphaFoldDB" id="A0AA39EYX1"/>
<evidence type="ECO:0000313" key="2">
    <source>
        <dbReference type="Proteomes" id="UP001168990"/>
    </source>
</evidence>
<evidence type="ECO:0000313" key="1">
    <source>
        <dbReference type="EMBL" id="KAK0160232.1"/>
    </source>
</evidence>
<reference evidence="1" key="2">
    <citation type="submission" date="2023-03" db="EMBL/GenBank/DDBJ databases">
        <authorList>
            <person name="Inwood S.N."/>
            <person name="Skelly J.G."/>
            <person name="Guhlin J."/>
            <person name="Harrop T.W.R."/>
            <person name="Goldson S.G."/>
            <person name="Dearden P.K."/>
        </authorList>
    </citation>
    <scope>NUCLEOTIDE SEQUENCE</scope>
    <source>
        <strain evidence="1">Irish</strain>
        <tissue evidence="1">Whole body</tissue>
    </source>
</reference>
<name>A0AA39EYX1_9HYME</name>
<keyword evidence="2" id="KW-1185">Reference proteome</keyword>
<comment type="caution">
    <text evidence="1">The sequence shown here is derived from an EMBL/GenBank/DDBJ whole genome shotgun (WGS) entry which is preliminary data.</text>
</comment>